<dbReference type="PROSITE" id="PS51257">
    <property type="entry name" value="PROKAR_LIPOPROTEIN"/>
    <property type="match status" value="1"/>
</dbReference>
<dbReference type="AlphaFoldDB" id="A0A0F9RLE5"/>
<proteinExistence type="predicted"/>
<name>A0A0F9RLE5_9ZZZZ</name>
<protein>
    <submittedName>
        <fullName evidence="2">Uncharacterized protein</fullName>
    </submittedName>
</protein>
<feature type="transmembrane region" description="Helical" evidence="1">
    <location>
        <begin position="168"/>
        <end position="192"/>
    </location>
</feature>
<feature type="transmembrane region" description="Helical" evidence="1">
    <location>
        <begin position="7"/>
        <end position="28"/>
    </location>
</feature>
<reference evidence="2" key="1">
    <citation type="journal article" date="2015" name="Nature">
        <title>Complex archaea that bridge the gap between prokaryotes and eukaryotes.</title>
        <authorList>
            <person name="Spang A."/>
            <person name="Saw J.H."/>
            <person name="Jorgensen S.L."/>
            <person name="Zaremba-Niedzwiedzka K."/>
            <person name="Martijn J."/>
            <person name="Lind A.E."/>
            <person name="van Eijk R."/>
            <person name="Schleper C."/>
            <person name="Guy L."/>
            <person name="Ettema T.J."/>
        </authorList>
    </citation>
    <scope>NUCLEOTIDE SEQUENCE</scope>
</reference>
<organism evidence="2">
    <name type="scientific">marine sediment metagenome</name>
    <dbReference type="NCBI Taxonomy" id="412755"/>
    <lineage>
        <taxon>unclassified sequences</taxon>
        <taxon>metagenomes</taxon>
        <taxon>ecological metagenomes</taxon>
    </lineage>
</organism>
<comment type="caution">
    <text evidence="2">The sequence shown here is derived from an EMBL/GenBank/DDBJ whole genome shotgun (WGS) entry which is preliminary data.</text>
</comment>
<evidence type="ECO:0000313" key="2">
    <source>
        <dbReference type="EMBL" id="KKN55574.1"/>
    </source>
</evidence>
<accession>A0A0F9RLE5</accession>
<keyword evidence="1" id="KW-0812">Transmembrane</keyword>
<dbReference type="EMBL" id="LAZR01000879">
    <property type="protein sequence ID" value="KKN55574.1"/>
    <property type="molecule type" value="Genomic_DNA"/>
</dbReference>
<keyword evidence="1" id="KW-1133">Transmembrane helix</keyword>
<keyword evidence="1" id="KW-0472">Membrane</keyword>
<sequence>MKRPKGVIVALMVILATMAGFVGCRVGVLASERWPVDLSAEQYIVMASLAGEAENRFSVRVGFGRDTWKGHKVEQETTYSPSKAEEILARWRDRVVFKTIYKYRGTGRDGRWESVQHSKWVDGQWQELPLRPTPRIERRWFVGLTYEDSDPSYANDLGSWKSFKELEWEIHCALIGAASGALAACLCLVVIMRWRLRQ</sequence>
<gene>
    <name evidence="2" type="ORF">LCGC14_0581050</name>
</gene>
<evidence type="ECO:0000256" key="1">
    <source>
        <dbReference type="SAM" id="Phobius"/>
    </source>
</evidence>